<dbReference type="SUPFAM" id="SSF50998">
    <property type="entry name" value="Quinoprotein alcohol dehydrogenase-like"/>
    <property type="match status" value="1"/>
</dbReference>
<organism evidence="2">
    <name type="scientific">Trepomonas sp. PC1</name>
    <dbReference type="NCBI Taxonomy" id="1076344"/>
    <lineage>
        <taxon>Eukaryota</taxon>
        <taxon>Metamonada</taxon>
        <taxon>Diplomonadida</taxon>
        <taxon>Hexamitidae</taxon>
        <taxon>Hexamitinae</taxon>
        <taxon>Trepomonas</taxon>
    </lineage>
</organism>
<sequence>YQFSEHVYTIIWSYCLDNGPYLTSQTGQVFYLDQTFKQISLFSLPIKPIGDLFYWHGRIYFKNEDNYLYSFDLYGHTLIKKFKMSGSSQSFYLYRDRIIFADSSRHLQSFDLKTELLTDLNQKEIQRVIGFCDKLLIELKLEAKMGIIIFQIEDNQVIELQRTFGRINQKTNSTNNMGIHLKNSYTLINLYNNTIEETTLLQPEFQTYHPIFGATFWPQFSSSLCQFYLNELKQVTKYDDFLQQRLILKNKDQFLGLKENAIEDKLDQIKSEMNAKFDFIVQQLAFQSQVQKQHEEQQIQTQRQAEKVSRALQQTNQQILQLQSALSELANYIKDCTE</sequence>
<dbReference type="InterPro" id="IPR011047">
    <property type="entry name" value="Quinoprotein_ADH-like_sf"/>
</dbReference>
<protein>
    <submittedName>
        <fullName evidence="2">Uncharacterized protein</fullName>
    </submittedName>
</protein>
<evidence type="ECO:0000256" key="1">
    <source>
        <dbReference type="SAM" id="Coils"/>
    </source>
</evidence>
<accession>A0A146JWV5</accession>
<evidence type="ECO:0000313" key="2">
    <source>
        <dbReference type="EMBL" id="JAP88937.1"/>
    </source>
</evidence>
<feature type="coiled-coil region" evidence="1">
    <location>
        <begin position="305"/>
        <end position="332"/>
    </location>
</feature>
<gene>
    <name evidence="2" type="ORF">TPC1_31568</name>
</gene>
<dbReference type="EMBL" id="GDID01007669">
    <property type="protein sequence ID" value="JAP88937.1"/>
    <property type="molecule type" value="Transcribed_RNA"/>
</dbReference>
<proteinExistence type="predicted"/>
<name>A0A146JWV5_9EUKA</name>
<dbReference type="AlphaFoldDB" id="A0A146JWV5"/>
<feature type="non-terminal residue" evidence="2">
    <location>
        <position position="1"/>
    </location>
</feature>
<keyword evidence="1" id="KW-0175">Coiled coil</keyword>
<reference evidence="2" key="1">
    <citation type="submission" date="2015-07" db="EMBL/GenBank/DDBJ databases">
        <title>Adaptation to a free-living lifestyle via gene acquisitions in the diplomonad Trepomonas sp. PC1.</title>
        <authorList>
            <person name="Xu F."/>
            <person name="Jerlstrom-Hultqvist J."/>
            <person name="Kolisko M."/>
            <person name="Simpson A.G.B."/>
            <person name="Roger A.J."/>
            <person name="Svard S.G."/>
            <person name="Andersson J.O."/>
        </authorList>
    </citation>
    <scope>NUCLEOTIDE SEQUENCE</scope>
    <source>
        <strain evidence="2">PC1</strain>
    </source>
</reference>